<name>A0ABT5F236_9BACT</name>
<organism evidence="6 7">
    <name type="scientific">Polyangium mundeleinium</name>
    <dbReference type="NCBI Taxonomy" id="2995306"/>
    <lineage>
        <taxon>Bacteria</taxon>
        <taxon>Pseudomonadati</taxon>
        <taxon>Myxococcota</taxon>
        <taxon>Polyangia</taxon>
        <taxon>Polyangiales</taxon>
        <taxon>Polyangiaceae</taxon>
        <taxon>Polyangium</taxon>
    </lineage>
</organism>
<keyword evidence="7" id="KW-1185">Reference proteome</keyword>
<reference evidence="6 7" key="1">
    <citation type="submission" date="2022-11" db="EMBL/GenBank/DDBJ databases">
        <title>Minimal conservation of predation-associated metabolite biosynthetic gene clusters underscores biosynthetic potential of Myxococcota including descriptions for ten novel species: Archangium lansinium sp. nov., Myxococcus landrumus sp. nov., Nannocystis bai.</title>
        <authorList>
            <person name="Ahearne A."/>
            <person name="Stevens C."/>
            <person name="Dowd S."/>
        </authorList>
    </citation>
    <scope>NUCLEOTIDE SEQUENCE [LARGE SCALE GENOMIC DNA]</scope>
    <source>
        <strain evidence="6 7">RJM3</strain>
    </source>
</reference>
<proteinExistence type="predicted"/>
<keyword evidence="2 3" id="KW-0067">ATP-binding</keyword>
<comment type="caution">
    <text evidence="6">The sequence shown here is derived from an EMBL/GenBank/DDBJ whole genome shotgun (WGS) entry which is preliminary data.</text>
</comment>
<dbReference type="InterPro" id="IPR011009">
    <property type="entry name" value="Kinase-like_dom_sf"/>
</dbReference>
<dbReference type="PROSITE" id="PS00108">
    <property type="entry name" value="PROTEIN_KINASE_ST"/>
    <property type="match status" value="1"/>
</dbReference>
<dbReference type="InterPro" id="IPR036866">
    <property type="entry name" value="RibonucZ/Hydroxyglut_hydro"/>
</dbReference>
<dbReference type="InterPro" id="IPR000719">
    <property type="entry name" value="Prot_kinase_dom"/>
</dbReference>
<feature type="binding site" evidence="3">
    <location>
        <position position="52"/>
    </location>
    <ligand>
        <name>ATP</name>
        <dbReference type="ChEBI" id="CHEBI:30616"/>
    </ligand>
</feature>
<dbReference type="InterPro" id="IPR001279">
    <property type="entry name" value="Metallo-B-lactamas"/>
</dbReference>
<keyword evidence="6" id="KW-0418">Kinase</keyword>
<evidence type="ECO:0000256" key="2">
    <source>
        <dbReference type="ARBA" id="ARBA00022840"/>
    </source>
</evidence>
<dbReference type="SMART" id="SM00849">
    <property type="entry name" value="Lactamase_B"/>
    <property type="match status" value="1"/>
</dbReference>
<dbReference type="InterPro" id="IPR008271">
    <property type="entry name" value="Ser/Thr_kinase_AS"/>
</dbReference>
<feature type="region of interest" description="Disordered" evidence="4">
    <location>
        <begin position="364"/>
        <end position="398"/>
    </location>
</feature>
<dbReference type="PROSITE" id="PS50011">
    <property type="entry name" value="PROTEIN_KINASE_DOM"/>
    <property type="match status" value="1"/>
</dbReference>
<dbReference type="SUPFAM" id="SSF56281">
    <property type="entry name" value="Metallo-hydrolase/oxidoreductase"/>
    <property type="match status" value="1"/>
</dbReference>
<dbReference type="Pfam" id="PF19583">
    <property type="entry name" value="ODP"/>
    <property type="match status" value="1"/>
</dbReference>
<evidence type="ECO:0000256" key="1">
    <source>
        <dbReference type="ARBA" id="ARBA00022741"/>
    </source>
</evidence>
<evidence type="ECO:0000313" key="6">
    <source>
        <dbReference type="EMBL" id="MDC0748153.1"/>
    </source>
</evidence>
<keyword evidence="6" id="KW-0808">Transferase</keyword>
<dbReference type="GO" id="GO:0016301">
    <property type="term" value="F:kinase activity"/>
    <property type="evidence" value="ECO:0007669"/>
    <property type="project" value="UniProtKB-KW"/>
</dbReference>
<gene>
    <name evidence="6" type="ORF">POL67_42890</name>
</gene>
<dbReference type="Gene3D" id="3.60.15.10">
    <property type="entry name" value="Ribonuclease Z/Hydroxyacylglutathione hydrolase-like"/>
    <property type="match status" value="1"/>
</dbReference>
<dbReference type="SUPFAM" id="SSF56112">
    <property type="entry name" value="Protein kinase-like (PK-like)"/>
    <property type="match status" value="1"/>
</dbReference>
<dbReference type="InterPro" id="IPR017441">
    <property type="entry name" value="Protein_kinase_ATP_BS"/>
</dbReference>
<dbReference type="SMART" id="SM00220">
    <property type="entry name" value="S_TKc"/>
    <property type="match status" value="1"/>
</dbReference>
<feature type="region of interest" description="Disordered" evidence="4">
    <location>
        <begin position="332"/>
        <end position="351"/>
    </location>
</feature>
<accession>A0ABT5F236</accession>
<dbReference type="Gene3D" id="1.10.510.10">
    <property type="entry name" value="Transferase(Phosphotransferase) domain 1"/>
    <property type="match status" value="1"/>
</dbReference>
<dbReference type="EMBL" id="JAQNDO010000001">
    <property type="protein sequence ID" value="MDC0748153.1"/>
    <property type="molecule type" value="Genomic_DNA"/>
</dbReference>
<feature type="compositionally biased region" description="Pro residues" evidence="4">
    <location>
        <begin position="336"/>
        <end position="347"/>
    </location>
</feature>
<dbReference type="Gene3D" id="3.30.200.20">
    <property type="entry name" value="Phosphorylase Kinase, domain 1"/>
    <property type="match status" value="1"/>
</dbReference>
<dbReference type="PANTHER" id="PTHR43041:SF1">
    <property type="entry name" value="METALLO-BETA-LACTAMASE DOMAIN-CONTAINING PROTEIN"/>
    <property type="match status" value="1"/>
</dbReference>
<dbReference type="Pfam" id="PF00069">
    <property type="entry name" value="Pkinase"/>
    <property type="match status" value="1"/>
</dbReference>
<dbReference type="PANTHER" id="PTHR43041">
    <property type="entry name" value="HYDROLASE, METALLO-BETA-LACTAMASE SUPERFAMILY"/>
    <property type="match status" value="1"/>
</dbReference>
<dbReference type="PROSITE" id="PS00107">
    <property type="entry name" value="PROTEIN_KINASE_ATP"/>
    <property type="match status" value="1"/>
</dbReference>
<evidence type="ECO:0000313" key="7">
    <source>
        <dbReference type="Proteomes" id="UP001221411"/>
    </source>
</evidence>
<evidence type="ECO:0000256" key="4">
    <source>
        <dbReference type="SAM" id="MobiDB-lite"/>
    </source>
</evidence>
<dbReference type="InterPro" id="IPR045761">
    <property type="entry name" value="ODP_dom"/>
</dbReference>
<dbReference type="CDD" id="cd14014">
    <property type="entry name" value="STKc_PknB_like"/>
    <property type="match status" value="1"/>
</dbReference>
<protein>
    <submittedName>
        <fullName evidence="6">Protein kinase</fullName>
    </submittedName>
</protein>
<feature type="compositionally biased region" description="Polar residues" evidence="4">
    <location>
        <begin position="364"/>
        <end position="375"/>
    </location>
</feature>
<dbReference type="RefSeq" id="WP_271926962.1">
    <property type="nucleotide sequence ID" value="NZ_JAQNDO010000001.1"/>
</dbReference>
<feature type="compositionally biased region" description="Low complexity" evidence="4">
    <location>
        <begin position="378"/>
        <end position="387"/>
    </location>
</feature>
<evidence type="ECO:0000256" key="3">
    <source>
        <dbReference type="PROSITE-ProRule" id="PRU10141"/>
    </source>
</evidence>
<dbReference type="Proteomes" id="UP001221411">
    <property type="component" value="Unassembled WGS sequence"/>
</dbReference>
<feature type="domain" description="Protein kinase" evidence="5">
    <location>
        <begin position="24"/>
        <end position="296"/>
    </location>
</feature>
<evidence type="ECO:0000259" key="5">
    <source>
        <dbReference type="PROSITE" id="PS50011"/>
    </source>
</evidence>
<sequence>MIAVERANRERAEARIGTLLKGKWRLDMLLGVGGMAAVYAATHRNKNRAAVKVLHTDLAAEPAIRARFHHEGYAANAVGHPGVVRILDDDETDDGLAFLVMELLEGETYDRIAQRCGGRLPTPEVLALGLAVLDVLVAAHEKRILHRDLKPENIFLTQTGTIKVLDFGLARVLEAAVEQGRIVTSFGMTMGTPGFMPPEQARGDWNEVDATSDLWAVGATLYTLLSGSLVHDAGNLTGSLILAATKPVGSLALVAPSLPRAVIELVDRALQFDKANRFQDAASMRVAVTDAMQPTTRVSPGNTPEAHRLYGKALMEPRVGTSSEPATLAIAGTKRPLPPTLPTPPDSAPALAPRAALAPEASLGQLTPSRGTSGPLSPAARPPAAQRPAPPQPNDRPEVVSPIEIAKDTFWVGKRDPKSIFHANPYLRIFRPQPGFEQAGPFHLLVDPGSSSDFAVVSAKIGTLIGGMNKLSALFVNHQDPDVGSSAAVISARYAPGASIVCSEATWRLIVHFNLPPERYVDTARFPRGFDVPTGHMMLPVPSPFCHFRGAVMLYDPETRVLFTGDLFGGLTPIEARGLWADESDWAGIRAFHQTYMPTNRVLTRAMDVIRALDPPVEIIAPQHGRLLRGPLLHRYIERLARLPVGLDILDDVADEETITAWNSVLRRVVRTARMVLGPEADELLQQHEDLRDALQVSGDQVRLSSLGRWTLGAVVEALTVGQTPTIANPIKLEAVLACEELELPSPDIRIEDAESAEHMGA</sequence>
<keyword evidence="1 3" id="KW-0547">Nucleotide-binding</keyword>